<accession>A0A179GCU3</accession>
<gene>
    <name evidence="2" type="ORF">VFPBJ_09186</name>
</gene>
<sequence length="181" mass="19668">MDQRAAGRVKPSQLLRGRVQIRRAADGRGFGNLVTAGRSSDAQQKRNPRKMPTRESVRGSLWRSAVMVNARGKACGNVKHVASHSGRKAAKPLHVRLRVVVVSCRVSAQLSSRHGWSQATSCARPIQLNLAFSGCYPGRMGEGPPRLIIGAVVIPRWVPWLVLHGAVARRAGVAVPVVVHW</sequence>
<comment type="caution">
    <text evidence="2">The sequence shown here is derived from an EMBL/GenBank/DDBJ whole genome shotgun (WGS) entry which is preliminary data.</text>
</comment>
<dbReference type="Proteomes" id="UP000078240">
    <property type="component" value="Unassembled WGS sequence"/>
</dbReference>
<evidence type="ECO:0000256" key="1">
    <source>
        <dbReference type="SAM" id="MobiDB-lite"/>
    </source>
</evidence>
<organism evidence="2 3">
    <name type="scientific">Purpureocillium lilacinum</name>
    <name type="common">Paecilomyces lilacinus</name>
    <dbReference type="NCBI Taxonomy" id="33203"/>
    <lineage>
        <taxon>Eukaryota</taxon>
        <taxon>Fungi</taxon>
        <taxon>Dikarya</taxon>
        <taxon>Ascomycota</taxon>
        <taxon>Pezizomycotina</taxon>
        <taxon>Sordariomycetes</taxon>
        <taxon>Hypocreomycetidae</taxon>
        <taxon>Hypocreales</taxon>
        <taxon>Ophiocordycipitaceae</taxon>
        <taxon>Purpureocillium</taxon>
    </lineage>
</organism>
<feature type="region of interest" description="Disordered" evidence="1">
    <location>
        <begin position="30"/>
        <end position="58"/>
    </location>
</feature>
<evidence type="ECO:0000313" key="2">
    <source>
        <dbReference type="EMBL" id="OAQ75211.1"/>
    </source>
</evidence>
<dbReference type="EMBL" id="LSBH01000008">
    <property type="protein sequence ID" value="OAQ75211.1"/>
    <property type="molecule type" value="Genomic_DNA"/>
</dbReference>
<protein>
    <submittedName>
        <fullName evidence="2">Uncharacterized protein</fullName>
    </submittedName>
</protein>
<proteinExistence type="predicted"/>
<dbReference type="AlphaFoldDB" id="A0A179GCU3"/>
<name>A0A179GCU3_PURLI</name>
<reference evidence="2 3" key="1">
    <citation type="submission" date="2016-01" db="EMBL/GenBank/DDBJ databases">
        <title>Biosynthesis of antibiotic leucinostatins and their inhibition on Phytophthora in bio-control Purpureocillium lilacinum.</title>
        <authorList>
            <person name="Wang G."/>
            <person name="Liu Z."/>
            <person name="Lin R."/>
            <person name="Li E."/>
            <person name="Mao Z."/>
            <person name="Ling J."/>
            <person name="Yin W."/>
            <person name="Xie B."/>
        </authorList>
    </citation>
    <scope>NUCLEOTIDE SEQUENCE [LARGE SCALE GENOMIC DNA]</scope>
    <source>
        <strain evidence="2">PLBJ-1</strain>
    </source>
</reference>
<evidence type="ECO:0000313" key="3">
    <source>
        <dbReference type="Proteomes" id="UP000078240"/>
    </source>
</evidence>